<proteinExistence type="predicted"/>
<reference evidence="1" key="1">
    <citation type="submission" date="2016-09" db="EMBL/GenBank/DDBJ databases">
        <authorList>
            <person name="Capua I."/>
            <person name="De Benedictis P."/>
            <person name="Joannis T."/>
            <person name="Lombin L.H."/>
            <person name="Cattoli G."/>
        </authorList>
    </citation>
    <scope>NUCLEOTIDE SEQUENCE</scope>
    <source>
        <strain evidence="1">B9</strain>
    </source>
</reference>
<dbReference type="AlphaFoldDB" id="A0A1K0J137"/>
<gene>
    <name evidence="1" type="ORF">CNECB9_5230013</name>
</gene>
<protein>
    <submittedName>
        <fullName evidence="1">Uncharacterized protein</fullName>
    </submittedName>
</protein>
<sequence length="62" mass="6962">MPPMASPILGREVRQRECEHVVGAISQRSARPIECELRVDRSSLSGHRILNETSQQHLSNPT</sequence>
<evidence type="ECO:0000313" key="1">
    <source>
        <dbReference type="EMBL" id="SCU93995.1"/>
    </source>
</evidence>
<accession>A0A1K0J137</accession>
<dbReference type="EMBL" id="FMSH01000472">
    <property type="protein sequence ID" value="SCU93995.1"/>
    <property type="molecule type" value="Genomic_DNA"/>
</dbReference>
<name>A0A1K0J137_CUPNE</name>
<organism evidence="1">
    <name type="scientific">Cupriavidus necator</name>
    <name type="common">Alcaligenes eutrophus</name>
    <name type="synonym">Ralstonia eutropha</name>
    <dbReference type="NCBI Taxonomy" id="106590"/>
    <lineage>
        <taxon>Bacteria</taxon>
        <taxon>Pseudomonadati</taxon>
        <taxon>Pseudomonadota</taxon>
        <taxon>Betaproteobacteria</taxon>
        <taxon>Burkholderiales</taxon>
        <taxon>Burkholderiaceae</taxon>
        <taxon>Cupriavidus</taxon>
    </lineage>
</organism>